<dbReference type="RefSeq" id="WP_310416446.1">
    <property type="nucleotide sequence ID" value="NZ_JAVDYC010000001.1"/>
</dbReference>
<reference evidence="3 4" key="1">
    <citation type="submission" date="2023-07" db="EMBL/GenBank/DDBJ databases">
        <title>Sequencing the genomes of 1000 actinobacteria strains.</title>
        <authorList>
            <person name="Klenk H.-P."/>
        </authorList>
    </citation>
    <scope>NUCLEOTIDE SEQUENCE [LARGE SCALE GENOMIC DNA]</scope>
    <source>
        <strain evidence="3 4">DSM 44711</strain>
    </source>
</reference>
<keyword evidence="2" id="KW-0472">Membrane</keyword>
<dbReference type="AlphaFoldDB" id="A0AAE3ZSD2"/>
<comment type="caution">
    <text evidence="3">The sequence shown here is derived from an EMBL/GenBank/DDBJ whole genome shotgun (WGS) entry which is preliminary data.</text>
</comment>
<feature type="transmembrane region" description="Helical" evidence="2">
    <location>
        <begin position="118"/>
        <end position="138"/>
    </location>
</feature>
<dbReference type="Proteomes" id="UP001183629">
    <property type="component" value="Unassembled WGS sequence"/>
</dbReference>
<protein>
    <submittedName>
        <fullName evidence="3">Uncharacterized protein</fullName>
    </submittedName>
</protein>
<evidence type="ECO:0000313" key="3">
    <source>
        <dbReference type="EMBL" id="MDR7323885.1"/>
    </source>
</evidence>
<evidence type="ECO:0000313" key="4">
    <source>
        <dbReference type="Proteomes" id="UP001183629"/>
    </source>
</evidence>
<proteinExistence type="predicted"/>
<gene>
    <name evidence="3" type="ORF">J2S44_004135</name>
</gene>
<dbReference type="EMBL" id="JAVDYC010000001">
    <property type="protein sequence ID" value="MDR7323885.1"/>
    <property type="molecule type" value="Genomic_DNA"/>
</dbReference>
<organism evidence="3 4">
    <name type="scientific">Catenuloplanes niger</name>
    <dbReference type="NCBI Taxonomy" id="587534"/>
    <lineage>
        <taxon>Bacteria</taxon>
        <taxon>Bacillati</taxon>
        <taxon>Actinomycetota</taxon>
        <taxon>Actinomycetes</taxon>
        <taxon>Micromonosporales</taxon>
        <taxon>Micromonosporaceae</taxon>
        <taxon>Catenuloplanes</taxon>
    </lineage>
</organism>
<feature type="transmembrane region" description="Helical" evidence="2">
    <location>
        <begin position="82"/>
        <end position="106"/>
    </location>
</feature>
<feature type="transmembrane region" description="Helical" evidence="2">
    <location>
        <begin position="182"/>
        <end position="202"/>
    </location>
</feature>
<sequence>MGDRQLRWPTDNAPGPPVQRDWRDTLRAASDLALTGIVLTIAALPVVTAGAAVGAASTAVARYTDHERFPGVREVARTFARGILPGIPPLLVAIAAGVLIRLNIHALSVGLVPGGRPLIWATLLLALAAAGFAGLVVVEFGRATDLGPAGSGGAAPPAGPLPGDEDRQRRAGPGWRAATRGAARLVAARPATLAASAGVLGLTTAIGFLVQAVVVPILAGYTLLALHVIRRRLAPPADAA</sequence>
<keyword evidence="2" id="KW-0812">Transmembrane</keyword>
<evidence type="ECO:0000256" key="2">
    <source>
        <dbReference type="SAM" id="Phobius"/>
    </source>
</evidence>
<keyword evidence="4" id="KW-1185">Reference proteome</keyword>
<feature type="transmembrane region" description="Helical" evidence="2">
    <location>
        <begin position="32"/>
        <end position="61"/>
    </location>
</feature>
<feature type="transmembrane region" description="Helical" evidence="2">
    <location>
        <begin position="208"/>
        <end position="229"/>
    </location>
</feature>
<evidence type="ECO:0000256" key="1">
    <source>
        <dbReference type="SAM" id="MobiDB-lite"/>
    </source>
</evidence>
<feature type="region of interest" description="Disordered" evidence="1">
    <location>
        <begin position="149"/>
        <end position="174"/>
    </location>
</feature>
<keyword evidence="2" id="KW-1133">Transmembrane helix</keyword>
<name>A0AAE3ZSD2_9ACTN</name>
<accession>A0AAE3ZSD2</accession>